<dbReference type="NCBIfam" id="TIGR02191">
    <property type="entry name" value="RNaseIII"/>
    <property type="match status" value="1"/>
</dbReference>
<feature type="domain" description="DRBM" evidence="10">
    <location>
        <begin position="156"/>
        <end position="225"/>
    </location>
</feature>
<dbReference type="PROSITE" id="PS50137">
    <property type="entry name" value="DS_RBD"/>
    <property type="match status" value="1"/>
</dbReference>
<evidence type="ECO:0000256" key="4">
    <source>
        <dbReference type="ARBA" id="ARBA00022664"/>
    </source>
</evidence>
<dbReference type="PANTHER" id="PTHR11207">
    <property type="entry name" value="RIBONUCLEASE III"/>
    <property type="match status" value="1"/>
</dbReference>
<evidence type="ECO:0000256" key="5">
    <source>
        <dbReference type="ARBA" id="ARBA00022722"/>
    </source>
</evidence>
<keyword evidence="9" id="KW-0479">Metal-binding</keyword>
<keyword evidence="4 9" id="KW-0507">mRNA processing</keyword>
<feature type="binding site" evidence="9">
    <location>
        <position position="115"/>
    </location>
    <ligand>
        <name>Mg(2+)</name>
        <dbReference type="ChEBI" id="CHEBI:18420"/>
    </ligand>
</feature>
<comment type="catalytic activity">
    <reaction evidence="1 9">
        <text>Endonucleolytic cleavage to 5'-phosphomonoester.</text>
        <dbReference type="EC" id="3.1.26.3"/>
    </reaction>
</comment>
<protein>
    <recommendedName>
        <fullName evidence="9">Ribonuclease 3</fullName>
        <ecNumber evidence="9">3.1.26.3</ecNumber>
    </recommendedName>
    <alternativeName>
        <fullName evidence="9">Ribonuclease III</fullName>
        <shortName evidence="9">RNase III</shortName>
    </alternativeName>
</protein>
<feature type="active site" evidence="9">
    <location>
        <position position="118"/>
    </location>
</feature>
<evidence type="ECO:0000256" key="8">
    <source>
        <dbReference type="ARBA" id="ARBA00022884"/>
    </source>
</evidence>
<dbReference type="Gene3D" id="3.30.160.20">
    <property type="match status" value="1"/>
</dbReference>
<keyword evidence="9" id="KW-0819">tRNA processing</keyword>
<dbReference type="SUPFAM" id="SSF54768">
    <property type="entry name" value="dsRNA-binding domain-like"/>
    <property type="match status" value="1"/>
</dbReference>
<keyword evidence="3 9" id="KW-0698">rRNA processing</keyword>
<dbReference type="InterPro" id="IPR011907">
    <property type="entry name" value="RNase_III"/>
</dbReference>
<reference evidence="12" key="1">
    <citation type="submission" date="2024-07" db="EMBL/GenBank/DDBJ databases">
        <title>Complete genome sequence of Verrucomicrobiaceae bacterium NT6N.</title>
        <authorList>
            <person name="Huang C."/>
            <person name="Takami H."/>
            <person name="Hamasaki K."/>
        </authorList>
    </citation>
    <scope>NUCLEOTIDE SEQUENCE</scope>
    <source>
        <strain evidence="12">NT6N</strain>
    </source>
</reference>
<dbReference type="PROSITE" id="PS00517">
    <property type="entry name" value="RNASE_3_1"/>
    <property type="match status" value="1"/>
</dbReference>
<keyword evidence="9" id="KW-0699">rRNA-binding</keyword>
<comment type="similarity">
    <text evidence="2">Belongs to the ribonuclease III family.</text>
</comment>
<dbReference type="GO" id="GO:0004525">
    <property type="term" value="F:ribonuclease III activity"/>
    <property type="evidence" value="ECO:0007669"/>
    <property type="project" value="UniProtKB-UniRule"/>
</dbReference>
<dbReference type="Pfam" id="PF00035">
    <property type="entry name" value="dsrm"/>
    <property type="match status" value="1"/>
</dbReference>
<keyword evidence="9" id="KW-0963">Cytoplasm</keyword>
<feature type="binding site" evidence="9">
    <location>
        <position position="118"/>
    </location>
    <ligand>
        <name>Mg(2+)</name>
        <dbReference type="ChEBI" id="CHEBI:18420"/>
    </ligand>
</feature>
<organism evidence="12">
    <name type="scientific">Oceaniferula spumae</name>
    <dbReference type="NCBI Taxonomy" id="2979115"/>
    <lineage>
        <taxon>Bacteria</taxon>
        <taxon>Pseudomonadati</taxon>
        <taxon>Verrucomicrobiota</taxon>
        <taxon>Verrucomicrobiia</taxon>
        <taxon>Verrucomicrobiales</taxon>
        <taxon>Verrucomicrobiaceae</taxon>
        <taxon>Oceaniferula</taxon>
    </lineage>
</organism>
<evidence type="ECO:0000256" key="2">
    <source>
        <dbReference type="ARBA" id="ARBA00010183"/>
    </source>
</evidence>
<evidence type="ECO:0000256" key="6">
    <source>
        <dbReference type="ARBA" id="ARBA00022759"/>
    </source>
</evidence>
<dbReference type="SUPFAM" id="SSF69065">
    <property type="entry name" value="RNase III domain-like"/>
    <property type="match status" value="1"/>
</dbReference>
<dbReference type="InterPro" id="IPR036389">
    <property type="entry name" value="RNase_III_sf"/>
</dbReference>
<dbReference type="PANTHER" id="PTHR11207:SF0">
    <property type="entry name" value="RIBONUCLEASE 3"/>
    <property type="match status" value="1"/>
</dbReference>
<keyword evidence="5 9" id="KW-0540">Nuclease</keyword>
<evidence type="ECO:0000259" key="11">
    <source>
        <dbReference type="PROSITE" id="PS50142"/>
    </source>
</evidence>
<evidence type="ECO:0000313" key="12">
    <source>
        <dbReference type="EMBL" id="BDS08404.1"/>
    </source>
</evidence>
<evidence type="ECO:0000256" key="9">
    <source>
        <dbReference type="HAMAP-Rule" id="MF_00104"/>
    </source>
</evidence>
<feature type="binding site" evidence="9">
    <location>
        <position position="42"/>
    </location>
    <ligand>
        <name>Mg(2+)</name>
        <dbReference type="ChEBI" id="CHEBI:18420"/>
    </ligand>
</feature>
<evidence type="ECO:0000259" key="10">
    <source>
        <dbReference type="PROSITE" id="PS50137"/>
    </source>
</evidence>
<dbReference type="GO" id="GO:0010468">
    <property type="term" value="P:regulation of gene expression"/>
    <property type="evidence" value="ECO:0007669"/>
    <property type="project" value="TreeGrafter"/>
</dbReference>
<dbReference type="SMART" id="SM00535">
    <property type="entry name" value="RIBOc"/>
    <property type="match status" value="1"/>
</dbReference>
<evidence type="ECO:0000256" key="7">
    <source>
        <dbReference type="ARBA" id="ARBA00022801"/>
    </source>
</evidence>
<comment type="subunit">
    <text evidence="9">Homodimer.</text>
</comment>
<dbReference type="GO" id="GO:0005737">
    <property type="term" value="C:cytoplasm"/>
    <property type="evidence" value="ECO:0007669"/>
    <property type="project" value="UniProtKB-SubCell"/>
</dbReference>
<accession>A0AAT9FR78</accession>
<comment type="subcellular location">
    <subcellularLocation>
        <location evidence="9">Cytoplasm</location>
    </subcellularLocation>
</comment>
<dbReference type="SMART" id="SM00358">
    <property type="entry name" value="DSRM"/>
    <property type="match status" value="1"/>
</dbReference>
<dbReference type="CDD" id="cd10845">
    <property type="entry name" value="DSRM_RNAse_III_family"/>
    <property type="match status" value="1"/>
</dbReference>
<keyword evidence="6 9" id="KW-0255">Endonuclease</keyword>
<dbReference type="GO" id="GO:0019843">
    <property type="term" value="F:rRNA binding"/>
    <property type="evidence" value="ECO:0007669"/>
    <property type="project" value="UniProtKB-KW"/>
</dbReference>
<evidence type="ECO:0000256" key="3">
    <source>
        <dbReference type="ARBA" id="ARBA00022552"/>
    </source>
</evidence>
<comment type="function">
    <text evidence="9">Digests double-stranded RNA. Involved in the processing of primary rRNA transcript to yield the immediate precursors to the large and small rRNAs (23S and 16S). Processes some mRNAs, and tRNAs when they are encoded in the rRNA operon. Processes pre-crRNA and tracrRNA of type II CRISPR loci if present in the organism.</text>
</comment>
<dbReference type="Gene3D" id="1.10.1520.10">
    <property type="entry name" value="Ribonuclease III domain"/>
    <property type="match status" value="1"/>
</dbReference>
<dbReference type="GO" id="GO:0046872">
    <property type="term" value="F:metal ion binding"/>
    <property type="evidence" value="ECO:0007669"/>
    <property type="project" value="UniProtKB-KW"/>
</dbReference>
<dbReference type="PROSITE" id="PS50142">
    <property type="entry name" value="RNASE_3_2"/>
    <property type="match status" value="1"/>
</dbReference>
<dbReference type="FunFam" id="1.10.1520.10:FF:000001">
    <property type="entry name" value="Ribonuclease 3"/>
    <property type="match status" value="1"/>
</dbReference>
<keyword evidence="7 9" id="KW-0378">Hydrolase</keyword>
<gene>
    <name evidence="9 12" type="primary">rnc</name>
    <name evidence="12" type="ORF">NT6N_34440</name>
</gene>
<evidence type="ECO:0000256" key="1">
    <source>
        <dbReference type="ARBA" id="ARBA00000109"/>
    </source>
</evidence>
<dbReference type="GO" id="GO:0006397">
    <property type="term" value="P:mRNA processing"/>
    <property type="evidence" value="ECO:0007669"/>
    <property type="project" value="UniProtKB-UniRule"/>
</dbReference>
<feature type="active site" evidence="9">
    <location>
        <position position="46"/>
    </location>
</feature>
<keyword evidence="8 9" id="KW-0694">RNA-binding</keyword>
<dbReference type="Pfam" id="PF14622">
    <property type="entry name" value="Ribonucleas_3_3"/>
    <property type="match status" value="1"/>
</dbReference>
<dbReference type="InterPro" id="IPR014720">
    <property type="entry name" value="dsRBD_dom"/>
</dbReference>
<comment type="cofactor">
    <cofactor evidence="9">
        <name>Mg(2+)</name>
        <dbReference type="ChEBI" id="CHEBI:18420"/>
    </cofactor>
</comment>
<dbReference type="GO" id="GO:0003725">
    <property type="term" value="F:double-stranded RNA binding"/>
    <property type="evidence" value="ECO:0007669"/>
    <property type="project" value="TreeGrafter"/>
</dbReference>
<dbReference type="CDD" id="cd00593">
    <property type="entry name" value="RIBOc"/>
    <property type="match status" value="1"/>
</dbReference>
<dbReference type="InterPro" id="IPR000999">
    <property type="entry name" value="RNase_III_dom"/>
</dbReference>
<keyword evidence="9" id="KW-0460">Magnesium</keyword>
<name>A0AAT9FR78_9BACT</name>
<proteinExistence type="inferred from homology"/>
<dbReference type="HAMAP" id="MF_00104">
    <property type="entry name" value="RNase_III"/>
    <property type="match status" value="1"/>
</dbReference>
<dbReference type="GO" id="GO:0006364">
    <property type="term" value="P:rRNA processing"/>
    <property type="evidence" value="ECO:0007669"/>
    <property type="project" value="UniProtKB-UniRule"/>
</dbReference>
<dbReference type="EMBL" id="AP026866">
    <property type="protein sequence ID" value="BDS08404.1"/>
    <property type="molecule type" value="Genomic_DNA"/>
</dbReference>
<feature type="domain" description="RNase III" evidence="11">
    <location>
        <begin position="1"/>
        <end position="129"/>
    </location>
</feature>
<sequence length="230" mass="25437">MLSLEEVIGYKFRNSLLLAEALTHPSLAYETQKPHFDNQRLEFLGDAVIQLLLTERLYDMFPGFSEGRLTKLRARLVSREALHGFANEMDLGTYIMMGKGEESTGGRNRPSTLADAFESVFGAIYLDGGLDSARKAIERVCSKAIKIIADSPEEKNPKGQLQEVLQAISPDGPCYHVLSEHGPDHNKSFTVSVKWKGMCLGEGVGNSKKDAETKAARAALNVRAWEDYSI</sequence>
<dbReference type="GO" id="GO:0008033">
    <property type="term" value="P:tRNA processing"/>
    <property type="evidence" value="ECO:0007669"/>
    <property type="project" value="UniProtKB-KW"/>
</dbReference>
<dbReference type="KEGG" id="osu:NT6N_34440"/>
<dbReference type="AlphaFoldDB" id="A0AAT9FR78"/>
<dbReference type="EC" id="3.1.26.3" evidence="9"/>